<sequence length="43" mass="4941">MKKCVMAILYENHFAAINLILVFTVQGYLSQVNQYGLISSKKY</sequence>
<dbReference type="STRING" id="1121451.DESAM_21660"/>
<dbReference type="PATRIC" id="fig|1121451.3.peg.1901"/>
<dbReference type="EMBL" id="FO203522">
    <property type="protein sequence ID" value="CCO23937.1"/>
    <property type="molecule type" value="Genomic_DNA"/>
</dbReference>
<name>L0RCK4_9BACT</name>
<accession>L0RCK4</accession>
<dbReference type="AlphaFoldDB" id="L0RCK4"/>
<protein>
    <submittedName>
        <fullName evidence="2">Uncharacterized protein</fullName>
    </submittedName>
</protein>
<evidence type="ECO:0000313" key="2">
    <source>
        <dbReference type="EMBL" id="CCO23937.1"/>
    </source>
</evidence>
<keyword evidence="1" id="KW-0812">Transmembrane</keyword>
<feature type="transmembrane region" description="Helical" evidence="1">
    <location>
        <begin position="12"/>
        <end position="29"/>
    </location>
</feature>
<keyword evidence="1" id="KW-1133">Transmembrane helix</keyword>
<dbReference type="Proteomes" id="UP000010808">
    <property type="component" value="Chromosome"/>
</dbReference>
<keyword evidence="3" id="KW-1185">Reference proteome</keyword>
<evidence type="ECO:0000313" key="3">
    <source>
        <dbReference type="Proteomes" id="UP000010808"/>
    </source>
</evidence>
<proteinExistence type="predicted"/>
<reference evidence="2 3" key="1">
    <citation type="submission" date="2012-10" db="EMBL/GenBank/DDBJ databases">
        <authorList>
            <person name="Genoscope - CEA"/>
        </authorList>
    </citation>
    <scope>NUCLEOTIDE SEQUENCE [LARGE SCALE GENOMIC DNA]</scope>
    <source>
        <strain evidence="3">AM13 / DSM 14728</strain>
    </source>
</reference>
<dbReference type="KEGG" id="dhy:DESAM_21660"/>
<evidence type="ECO:0000256" key="1">
    <source>
        <dbReference type="SAM" id="Phobius"/>
    </source>
</evidence>
<dbReference type="HOGENOM" id="CLU_3232660_0_0_7"/>
<keyword evidence="1" id="KW-0472">Membrane</keyword>
<organism evidence="2 3">
    <name type="scientific">Maridesulfovibrio hydrothermalis AM13 = DSM 14728</name>
    <dbReference type="NCBI Taxonomy" id="1121451"/>
    <lineage>
        <taxon>Bacteria</taxon>
        <taxon>Pseudomonadati</taxon>
        <taxon>Thermodesulfobacteriota</taxon>
        <taxon>Desulfovibrionia</taxon>
        <taxon>Desulfovibrionales</taxon>
        <taxon>Desulfovibrionaceae</taxon>
        <taxon>Maridesulfovibrio</taxon>
    </lineage>
</organism>
<gene>
    <name evidence="2" type="ORF">DESAM_21660</name>
</gene>